<evidence type="ECO:0000256" key="2">
    <source>
        <dbReference type="ARBA" id="ARBA00023015"/>
    </source>
</evidence>
<keyword evidence="3" id="KW-0238">DNA-binding</keyword>
<evidence type="ECO:0000256" key="1">
    <source>
        <dbReference type="ARBA" id="ARBA00009437"/>
    </source>
</evidence>
<evidence type="ECO:0000313" key="8">
    <source>
        <dbReference type="Proteomes" id="UP000029448"/>
    </source>
</evidence>
<dbReference type="EMBL" id="CP022699">
    <property type="protein sequence ID" value="ATJ91859.1"/>
    <property type="molecule type" value="Genomic_DNA"/>
</dbReference>
<dbReference type="Proteomes" id="UP000220394">
    <property type="component" value="Chromosome"/>
</dbReference>
<dbReference type="Pfam" id="PF03466">
    <property type="entry name" value="LysR_substrate"/>
    <property type="match status" value="1"/>
</dbReference>
<dbReference type="InterPro" id="IPR036388">
    <property type="entry name" value="WH-like_DNA-bd_sf"/>
</dbReference>
<organism evidence="7 8">
    <name type="scientific">Acetobacter tropicalis</name>
    <dbReference type="NCBI Taxonomy" id="104102"/>
    <lineage>
        <taxon>Bacteria</taxon>
        <taxon>Pseudomonadati</taxon>
        <taxon>Pseudomonadota</taxon>
        <taxon>Alphaproteobacteria</taxon>
        <taxon>Acetobacterales</taxon>
        <taxon>Acetobacteraceae</taxon>
        <taxon>Acetobacter</taxon>
    </lineage>
</organism>
<comment type="similarity">
    <text evidence="1">Belongs to the LysR transcriptional regulatory family.</text>
</comment>
<dbReference type="InterPro" id="IPR005119">
    <property type="entry name" value="LysR_subst-bd"/>
</dbReference>
<dbReference type="PANTHER" id="PTHR30537">
    <property type="entry name" value="HTH-TYPE TRANSCRIPTIONAL REGULATOR"/>
    <property type="match status" value="1"/>
</dbReference>
<dbReference type="EMBL" id="JOKM01000110">
    <property type="protein sequence ID" value="KGB20887.1"/>
    <property type="molecule type" value="Genomic_DNA"/>
</dbReference>
<dbReference type="FunFam" id="1.10.10.10:FF:000001">
    <property type="entry name" value="LysR family transcriptional regulator"/>
    <property type="match status" value="1"/>
</dbReference>
<feature type="domain" description="HTH lysR-type" evidence="5">
    <location>
        <begin position="1"/>
        <end position="59"/>
    </location>
</feature>
<keyword evidence="2" id="KW-0805">Transcription regulation</keyword>
<dbReference type="SUPFAM" id="SSF53850">
    <property type="entry name" value="Periplasmic binding protein-like II"/>
    <property type="match status" value="1"/>
</dbReference>
<dbReference type="InterPro" id="IPR000847">
    <property type="entry name" value="LysR_HTH_N"/>
</dbReference>
<name>A0A094YHT4_9PROT</name>
<evidence type="ECO:0000313" key="6">
    <source>
        <dbReference type="EMBL" id="ATJ91859.1"/>
    </source>
</evidence>
<dbReference type="SUPFAM" id="SSF46785">
    <property type="entry name" value="Winged helix' DNA-binding domain"/>
    <property type="match status" value="1"/>
</dbReference>
<dbReference type="PATRIC" id="fig|104102.7.peg.3357"/>
<protein>
    <submittedName>
        <fullName evidence="6">LysR family transcriptional regulator</fullName>
    </submittedName>
    <submittedName>
        <fullName evidence="7">Transcriptional regulator, LysR family</fullName>
    </submittedName>
</protein>
<dbReference type="AlphaFoldDB" id="A0A094YHT4"/>
<dbReference type="Proteomes" id="UP000029448">
    <property type="component" value="Unassembled WGS sequence"/>
</dbReference>
<evidence type="ECO:0000256" key="4">
    <source>
        <dbReference type="ARBA" id="ARBA00023163"/>
    </source>
</evidence>
<dbReference type="Pfam" id="PF00126">
    <property type="entry name" value="HTH_1"/>
    <property type="match status" value="1"/>
</dbReference>
<keyword evidence="8" id="KW-1185">Reference proteome</keyword>
<dbReference type="InterPro" id="IPR058163">
    <property type="entry name" value="LysR-type_TF_proteobact-type"/>
</dbReference>
<dbReference type="KEGG" id="ato:CIW82_15400"/>
<dbReference type="GO" id="GO:0003700">
    <property type="term" value="F:DNA-binding transcription factor activity"/>
    <property type="evidence" value="ECO:0007669"/>
    <property type="project" value="InterPro"/>
</dbReference>
<reference evidence="7 8" key="1">
    <citation type="submission" date="2014-06" db="EMBL/GenBank/DDBJ databases">
        <title>Functional and comparative genomic analyses of the Drosophila gut microbiota identify candidate symbiosis factors.</title>
        <authorList>
            <person name="Newell P.D."/>
            <person name="Chaston J.M."/>
            <person name="Douglas A.E."/>
        </authorList>
    </citation>
    <scope>NUCLEOTIDE SEQUENCE [LARGE SCALE GENOMIC DNA]</scope>
    <source>
        <strain evidence="7 8">DmCS_006</strain>
    </source>
</reference>
<evidence type="ECO:0000259" key="5">
    <source>
        <dbReference type="PROSITE" id="PS50931"/>
    </source>
</evidence>
<dbReference type="Gene3D" id="3.40.190.290">
    <property type="match status" value="1"/>
</dbReference>
<reference evidence="6 9" key="2">
    <citation type="submission" date="2017-08" db="EMBL/GenBank/DDBJ databases">
        <title>Complete Genome Sequence of Acetobacter tropicalis Oregon-R-modENCODE STRAIN BDGP1, an acetic acid bacterium isolated from Drosophila melanogaster gut.</title>
        <authorList>
            <person name="Wan K.H."/>
            <person name="Yu C."/>
            <person name="Park S."/>
            <person name="Hammonds A.S."/>
            <person name="Booth B.W."/>
            <person name="Celniker S.E."/>
        </authorList>
    </citation>
    <scope>NUCLEOTIDE SEQUENCE [LARGE SCALE GENOMIC DNA]</scope>
    <source>
        <strain evidence="6 9">BDGP1</strain>
    </source>
</reference>
<evidence type="ECO:0000256" key="3">
    <source>
        <dbReference type="ARBA" id="ARBA00023125"/>
    </source>
</evidence>
<dbReference type="GO" id="GO:0006351">
    <property type="term" value="P:DNA-templated transcription"/>
    <property type="evidence" value="ECO:0007669"/>
    <property type="project" value="TreeGrafter"/>
</dbReference>
<proteinExistence type="inferred from homology"/>
<sequence length="295" mass="32982">MTHFGALEAFVQAAETSSFKEAGRRIGLSSSAIGRTIAKLEQELGARLFHRSTRAISLTAEGEKFLFHCYRIFAEFDAAREELSAVTAEPKGRLRIGFPNLGTELMPHIVAFQKRYPEIELDLDFSDRLVNLVEEGFDAVMRIGSVDDSRLMMRRLSGFHHRLVAAPDYASLRGLPVSPDDLQTHLCLRYRYPSSGKLAPWPFLTNGELISPDLPTSSVSNNINSLLSMVENGLGIALLPDFMVHEKIKAKQLIPVLDEYIHDRRDVGILWPSNRQSLPKIRAFVDFMAGRLGSA</sequence>
<gene>
    <name evidence="7" type="ORF">AtDm6_3405</name>
    <name evidence="6" type="ORF">CIW82_15400</name>
</gene>
<accession>A0A094YHT4</accession>
<dbReference type="GO" id="GO:0043565">
    <property type="term" value="F:sequence-specific DNA binding"/>
    <property type="evidence" value="ECO:0007669"/>
    <property type="project" value="TreeGrafter"/>
</dbReference>
<dbReference type="RefSeq" id="WP_014106237.1">
    <property type="nucleotide sequence ID" value="NZ_CP022699.1"/>
</dbReference>
<dbReference type="Gene3D" id="1.10.10.10">
    <property type="entry name" value="Winged helix-like DNA-binding domain superfamily/Winged helix DNA-binding domain"/>
    <property type="match status" value="1"/>
</dbReference>
<dbReference type="InterPro" id="IPR036390">
    <property type="entry name" value="WH_DNA-bd_sf"/>
</dbReference>
<evidence type="ECO:0000313" key="9">
    <source>
        <dbReference type="Proteomes" id="UP000220394"/>
    </source>
</evidence>
<dbReference type="PANTHER" id="PTHR30537:SF72">
    <property type="entry name" value="LYSR FAMILY TRANSCRIPTIONAL REGULATOR"/>
    <property type="match status" value="1"/>
</dbReference>
<evidence type="ECO:0000313" key="7">
    <source>
        <dbReference type="EMBL" id="KGB20887.1"/>
    </source>
</evidence>
<dbReference type="STRING" id="104102.AtDm6_3405"/>
<keyword evidence="4" id="KW-0804">Transcription</keyword>
<dbReference type="CDD" id="cd08476">
    <property type="entry name" value="PBP2_CrgA_like_7"/>
    <property type="match status" value="1"/>
</dbReference>
<dbReference type="PROSITE" id="PS50931">
    <property type="entry name" value="HTH_LYSR"/>
    <property type="match status" value="1"/>
</dbReference>